<dbReference type="InterPro" id="IPR051283">
    <property type="entry name" value="Sec_Metabolite_Acyltrans"/>
</dbReference>
<accession>A0ABR3Y8X8</accession>
<dbReference type="InterPro" id="IPR023213">
    <property type="entry name" value="CAT-like_dom_sf"/>
</dbReference>
<name>A0ABR3Y8X8_9EURO</name>
<dbReference type="Gene3D" id="3.30.559.10">
    <property type="entry name" value="Chloramphenicol acetyltransferase-like domain"/>
    <property type="match status" value="2"/>
</dbReference>
<keyword evidence="4" id="KW-1185">Reference proteome</keyword>
<protein>
    <submittedName>
        <fullName evidence="3">Uncharacterized protein</fullName>
    </submittedName>
</protein>
<proteinExistence type="predicted"/>
<evidence type="ECO:0000256" key="1">
    <source>
        <dbReference type="ARBA" id="ARBA00022679"/>
    </source>
</evidence>
<evidence type="ECO:0000256" key="2">
    <source>
        <dbReference type="ARBA" id="ARBA00023315"/>
    </source>
</evidence>
<sequence>MAEHLRKTLSSTLDFYPQWAGKLRQKATEHAKDIRGQYGRLEFAYGTHDDPGVIFESAYTPEAISDIVPLLNDRIAKRPIWRRKQLLSDLFAPTNQPANPTSCSTVAPSMAIKVTTCADGGIIIGTRLNHSIADGLTSVRFMNDWANVSRAVLEKRLIPGASPIFRPEQVDGHAGNIESSSPDSELLALANALPMAQFDTWLPPSGSNTFLVPAELENVAEAYQPAGDPFPWSDLDTNAQCAFTTVHLRPRHIENICNAPRYGLSERLSRNDLLLAHIWRCINRARGIDSNDLLAHVYIGVGIRSRLEPPLPEALVGSPVLMADVAMSGREINSSNIAQIATKIRSTVSRFNAKSIGAELHRTAYQLSPYRIANAFVGRRQIIATSVTSLNTYQPHFGFSGTPRYVELDLPASNGIVLFESPPYVRSDLQAFAPFSNGVDITIVLAEEEMDRLLKDPLLRPESSLS</sequence>
<dbReference type="EMBL" id="JAVDPF010000004">
    <property type="protein sequence ID" value="KAL1884753.1"/>
    <property type="molecule type" value="Genomic_DNA"/>
</dbReference>
<reference evidence="3 4" key="1">
    <citation type="journal article" date="2024" name="IMA Fungus">
        <title>IMA Genome - F19 : A genome assembly and annotation guide to empower mycologists, including annotated draft genome sequences of Ceratocystis pirilliformis, Diaporthe australafricana, Fusarium ophioides, Paecilomyces lecythidis, and Sporothrix stenoceras.</title>
        <authorList>
            <person name="Aylward J."/>
            <person name="Wilson A.M."/>
            <person name="Visagie C.M."/>
            <person name="Spraker J."/>
            <person name="Barnes I."/>
            <person name="Buitendag C."/>
            <person name="Ceriani C."/>
            <person name="Del Mar Angel L."/>
            <person name="du Plessis D."/>
            <person name="Fuchs T."/>
            <person name="Gasser K."/>
            <person name="Kramer D."/>
            <person name="Li W."/>
            <person name="Munsamy K."/>
            <person name="Piso A."/>
            <person name="Price J.L."/>
            <person name="Sonnekus B."/>
            <person name="Thomas C."/>
            <person name="van der Nest A."/>
            <person name="van Dijk A."/>
            <person name="van Heerden A."/>
            <person name="van Vuuren N."/>
            <person name="Yilmaz N."/>
            <person name="Duong T.A."/>
            <person name="van der Merwe N.A."/>
            <person name="Wingfield M.J."/>
            <person name="Wingfield B.D."/>
        </authorList>
    </citation>
    <scope>NUCLEOTIDE SEQUENCE [LARGE SCALE GENOMIC DNA]</scope>
    <source>
        <strain evidence="3 4">CMW 18167</strain>
    </source>
</reference>
<keyword evidence="2" id="KW-0012">Acyltransferase</keyword>
<dbReference type="Pfam" id="PF02458">
    <property type="entry name" value="Transferase"/>
    <property type="match status" value="1"/>
</dbReference>
<dbReference type="PANTHER" id="PTHR31896:SF64">
    <property type="entry name" value="TRICHOTHECENE 3-O-ACETYLTRANSFERASE"/>
    <property type="match status" value="1"/>
</dbReference>
<comment type="caution">
    <text evidence="3">The sequence shown here is derived from an EMBL/GenBank/DDBJ whole genome shotgun (WGS) entry which is preliminary data.</text>
</comment>
<evidence type="ECO:0000313" key="4">
    <source>
        <dbReference type="Proteomes" id="UP001583193"/>
    </source>
</evidence>
<dbReference type="Proteomes" id="UP001583193">
    <property type="component" value="Unassembled WGS sequence"/>
</dbReference>
<evidence type="ECO:0000313" key="3">
    <source>
        <dbReference type="EMBL" id="KAL1884753.1"/>
    </source>
</evidence>
<keyword evidence="1" id="KW-0808">Transferase</keyword>
<organism evidence="3 4">
    <name type="scientific">Paecilomyces lecythidis</name>
    <dbReference type="NCBI Taxonomy" id="3004212"/>
    <lineage>
        <taxon>Eukaryota</taxon>
        <taxon>Fungi</taxon>
        <taxon>Dikarya</taxon>
        <taxon>Ascomycota</taxon>
        <taxon>Pezizomycotina</taxon>
        <taxon>Eurotiomycetes</taxon>
        <taxon>Eurotiomycetidae</taxon>
        <taxon>Eurotiales</taxon>
        <taxon>Thermoascaceae</taxon>
        <taxon>Paecilomyces</taxon>
    </lineage>
</organism>
<gene>
    <name evidence="3" type="ORF">Plec18167_002345</name>
</gene>
<dbReference type="PANTHER" id="PTHR31896">
    <property type="entry name" value="FAMILY REGULATORY PROTEIN, PUTATIVE (AFU_ORTHOLOGUE AFUA_3G14730)-RELATED"/>
    <property type="match status" value="1"/>
</dbReference>